<comment type="subunit">
    <text evidence="2">Monomer.</text>
</comment>
<dbReference type="RefSeq" id="WP_035382545.1">
    <property type="nucleotide sequence ID" value="NZ_JACAOJ010000037.1"/>
</dbReference>
<comment type="similarity">
    <text evidence="1">Belongs to the PrpD family.</text>
</comment>
<organism evidence="7 8">
    <name type="scientific">Acetobacter tropicalis</name>
    <dbReference type="NCBI Taxonomy" id="104102"/>
    <lineage>
        <taxon>Bacteria</taxon>
        <taxon>Pseudomonadati</taxon>
        <taxon>Pseudomonadota</taxon>
        <taxon>Alphaproteobacteria</taxon>
        <taxon>Acetobacterales</taxon>
        <taxon>Acetobacteraceae</taxon>
        <taxon>Acetobacter</taxon>
    </lineage>
</organism>
<dbReference type="SUPFAM" id="SSF103378">
    <property type="entry name" value="2-methylcitrate dehydratase PrpD"/>
    <property type="match status" value="1"/>
</dbReference>
<dbReference type="InterPro" id="IPR045336">
    <property type="entry name" value="MmgE_PrpD_N"/>
</dbReference>
<evidence type="ECO:0000256" key="2">
    <source>
        <dbReference type="ARBA" id="ARBA00011245"/>
    </source>
</evidence>
<feature type="domain" description="MmgE/PrpD N-terminal" evidence="5">
    <location>
        <begin position="19"/>
        <end position="264"/>
    </location>
</feature>
<keyword evidence="3 7" id="KW-0456">Lyase</keyword>
<feature type="region of interest" description="Disordered" evidence="4">
    <location>
        <begin position="503"/>
        <end position="526"/>
    </location>
</feature>
<dbReference type="InterPro" id="IPR042188">
    <property type="entry name" value="MmgE/PrpD_sf_2"/>
</dbReference>
<feature type="compositionally biased region" description="Polar residues" evidence="4">
    <location>
        <begin position="503"/>
        <end position="512"/>
    </location>
</feature>
<dbReference type="EMBL" id="JOKM01000123">
    <property type="protein sequence ID" value="KGB20608.1"/>
    <property type="molecule type" value="Genomic_DNA"/>
</dbReference>
<dbReference type="EC" id="4.2.1.79" evidence="7"/>
<dbReference type="InterPro" id="IPR045337">
    <property type="entry name" value="MmgE_PrpD_C"/>
</dbReference>
<dbReference type="GeneID" id="89478272"/>
<evidence type="ECO:0000313" key="7">
    <source>
        <dbReference type="EMBL" id="KGB20608.1"/>
    </source>
</evidence>
<dbReference type="GO" id="GO:0047547">
    <property type="term" value="F:2-methylcitrate dehydratase activity"/>
    <property type="evidence" value="ECO:0007669"/>
    <property type="project" value="UniProtKB-EC"/>
</dbReference>
<dbReference type="InterPro" id="IPR005656">
    <property type="entry name" value="MmgE_PrpD"/>
</dbReference>
<dbReference type="Pfam" id="PF03972">
    <property type="entry name" value="MmgE_PrpD_N"/>
    <property type="match status" value="1"/>
</dbReference>
<evidence type="ECO:0000256" key="1">
    <source>
        <dbReference type="ARBA" id="ARBA00006174"/>
    </source>
</evidence>
<dbReference type="Proteomes" id="UP000029448">
    <property type="component" value="Unassembled WGS sequence"/>
</dbReference>
<dbReference type="InterPro" id="IPR036148">
    <property type="entry name" value="MmgE/PrpD_sf"/>
</dbReference>
<dbReference type="AlphaFoldDB" id="A0A095AUY6"/>
<comment type="caution">
    <text evidence="7">The sequence shown here is derived from an EMBL/GenBank/DDBJ whole genome shotgun (WGS) entry which is preliminary data.</text>
</comment>
<evidence type="ECO:0000259" key="5">
    <source>
        <dbReference type="Pfam" id="PF03972"/>
    </source>
</evidence>
<dbReference type="PANTHER" id="PTHR16943:SF8">
    <property type="entry name" value="2-METHYLCITRATE DEHYDRATASE"/>
    <property type="match status" value="1"/>
</dbReference>
<protein>
    <submittedName>
        <fullName evidence="7">2-methylcitrate dehydratase</fullName>
        <ecNumber evidence="7">4.2.1.79</ecNumber>
    </submittedName>
</protein>
<dbReference type="InterPro" id="IPR042183">
    <property type="entry name" value="MmgE/PrpD_sf_1"/>
</dbReference>
<dbReference type="FunFam" id="1.10.4100.10:FF:000003">
    <property type="entry name" value="2-methylcitrate dehydratase 1"/>
    <property type="match status" value="1"/>
</dbReference>
<evidence type="ECO:0000256" key="3">
    <source>
        <dbReference type="ARBA" id="ARBA00023239"/>
    </source>
</evidence>
<dbReference type="PATRIC" id="fig|104102.7.peg.3560"/>
<sequence>MQSHHVTVHPETDRLPRTEQLAWKIAEVAADPVPVEPEVAEMVINRVIDNASVALASLNRHPVMSARAQAVAHAHPGGATLFGLGPDIRVHAEWAAWANGTAVRELDYHDTFLAADYSHPGDNIPPLLAVAQQCASSGADLIRAVATGYEIQIDLTRAICLHKHKIDHVAHLGPSVASGLGTLLKLPPAVIYQAIGQALHVTTATRQSRKGEISSWKAFAPAHAGKMAVEATDRAMRGEGAPSPIYEGEDSVIAWMLDGKDAHYTVPLPAPGEPKRAILSSFTKEHSAEYQSQALIDLAFRLGKQIENFEDVADILIETSHHTHYVIGTGSNDPQKFDPTASRETLDHSIMYIVAVALQDGRWHHVHSYEPGRAQRPDTVRLWRKIRTVETPEWTARYHAEDPAVKAFGGKIIIRMKDGRVLEEEQAVANAHPLGRTPWQRADYIRKFKTLTEDLISPSESERFLELVQRLPDLKPADLLALDLVVPPNRISRNLNPGIFDFSQSATRQNPSDAPARETPALATSV</sequence>
<feature type="domain" description="MmgE/PrpD C-terminal" evidence="6">
    <location>
        <begin position="286"/>
        <end position="471"/>
    </location>
</feature>
<evidence type="ECO:0000313" key="8">
    <source>
        <dbReference type="Proteomes" id="UP000029448"/>
    </source>
</evidence>
<proteinExistence type="inferred from homology"/>
<dbReference type="STRING" id="104102.AtDm6_3615"/>
<gene>
    <name evidence="7" type="ORF">AtDm6_3615</name>
</gene>
<keyword evidence="8" id="KW-1185">Reference proteome</keyword>
<dbReference type="Pfam" id="PF19305">
    <property type="entry name" value="MmgE_PrpD_C"/>
    <property type="match status" value="1"/>
</dbReference>
<evidence type="ECO:0000259" key="6">
    <source>
        <dbReference type="Pfam" id="PF19305"/>
    </source>
</evidence>
<dbReference type="PANTHER" id="PTHR16943">
    <property type="entry name" value="2-METHYLCITRATE DEHYDRATASE-RELATED"/>
    <property type="match status" value="1"/>
</dbReference>
<dbReference type="Gene3D" id="3.30.1330.120">
    <property type="entry name" value="2-methylcitrate dehydratase PrpD"/>
    <property type="match status" value="1"/>
</dbReference>
<dbReference type="Gene3D" id="1.10.4100.10">
    <property type="entry name" value="2-methylcitrate dehydratase PrpD"/>
    <property type="match status" value="1"/>
</dbReference>
<reference evidence="7 8" key="1">
    <citation type="submission" date="2014-06" db="EMBL/GenBank/DDBJ databases">
        <title>Functional and comparative genomic analyses of the Drosophila gut microbiota identify candidate symbiosis factors.</title>
        <authorList>
            <person name="Newell P.D."/>
            <person name="Chaston J.M."/>
            <person name="Douglas A.E."/>
        </authorList>
    </citation>
    <scope>NUCLEOTIDE SEQUENCE [LARGE SCALE GENOMIC DNA]</scope>
    <source>
        <strain evidence="7 8">DmCS_006</strain>
    </source>
</reference>
<accession>A0A095AUY6</accession>
<evidence type="ECO:0000256" key="4">
    <source>
        <dbReference type="SAM" id="MobiDB-lite"/>
    </source>
</evidence>
<name>A0A095AUY6_9PROT</name>